<comment type="caution">
    <text evidence="1">The sequence shown here is derived from an EMBL/GenBank/DDBJ whole genome shotgun (WGS) entry which is preliminary data.</text>
</comment>
<dbReference type="EMBL" id="LDEV01002292">
    <property type="protein sequence ID" value="KLJ09671.1"/>
    <property type="molecule type" value="Genomic_DNA"/>
</dbReference>
<dbReference type="Proteomes" id="UP000053573">
    <property type="component" value="Unassembled WGS sequence"/>
</dbReference>
<reference evidence="2" key="1">
    <citation type="journal article" date="2015" name="PLoS Genet.">
        <title>The dynamic genome and transcriptome of the human fungal pathogen Blastomyces and close relative Emmonsia.</title>
        <authorList>
            <person name="Munoz J.F."/>
            <person name="Gauthier G.M."/>
            <person name="Desjardins C.A."/>
            <person name="Gallo J.E."/>
            <person name="Holder J."/>
            <person name="Sullivan T.D."/>
            <person name="Marty A.J."/>
            <person name="Carmen J.C."/>
            <person name="Chen Z."/>
            <person name="Ding L."/>
            <person name="Gujja S."/>
            <person name="Magrini V."/>
            <person name="Misas E."/>
            <person name="Mitreva M."/>
            <person name="Priest M."/>
            <person name="Saif S."/>
            <person name="Whiston E.A."/>
            <person name="Young S."/>
            <person name="Zeng Q."/>
            <person name="Goldman W.E."/>
            <person name="Mardis E.R."/>
            <person name="Taylor J.W."/>
            <person name="McEwen J.G."/>
            <person name="Clay O.K."/>
            <person name="Klein B.S."/>
            <person name="Cuomo C.A."/>
        </authorList>
    </citation>
    <scope>NUCLEOTIDE SEQUENCE [LARGE SCALE GENOMIC DNA]</scope>
    <source>
        <strain evidence="2">UAMH 139</strain>
    </source>
</reference>
<dbReference type="AlphaFoldDB" id="A0A0H1BKG0"/>
<organism evidence="1 2">
    <name type="scientific">Blastomyces silverae</name>
    <dbReference type="NCBI Taxonomy" id="2060906"/>
    <lineage>
        <taxon>Eukaryota</taxon>
        <taxon>Fungi</taxon>
        <taxon>Dikarya</taxon>
        <taxon>Ascomycota</taxon>
        <taxon>Pezizomycotina</taxon>
        <taxon>Eurotiomycetes</taxon>
        <taxon>Eurotiomycetidae</taxon>
        <taxon>Onygenales</taxon>
        <taxon>Ajellomycetaceae</taxon>
        <taxon>Blastomyces</taxon>
    </lineage>
</organism>
<evidence type="ECO:0000313" key="1">
    <source>
        <dbReference type="EMBL" id="KLJ09671.1"/>
    </source>
</evidence>
<name>A0A0H1BKG0_9EURO</name>
<keyword evidence="2" id="KW-1185">Reference proteome</keyword>
<gene>
    <name evidence="1" type="ORF">EMPG_14906</name>
</gene>
<accession>A0A0H1BKG0</accession>
<sequence length="67" mass="7136">MPSAVPRAGSCMPSTCWEWVEVQGHLLKSTLNNANRPSARLKTGSSMRWKSGALSANSTSSLSSDIV</sequence>
<evidence type="ECO:0000313" key="2">
    <source>
        <dbReference type="Proteomes" id="UP000053573"/>
    </source>
</evidence>
<proteinExistence type="predicted"/>
<protein>
    <submittedName>
        <fullName evidence="1">Uncharacterized protein</fullName>
    </submittedName>
</protein>